<evidence type="ECO:0000313" key="1">
    <source>
        <dbReference type="EMBL" id="CAH08272.1"/>
    </source>
</evidence>
<organism evidence="1 2">
    <name type="scientific">Bacteroides fragilis (strain ATCC 25285 / DSM 2151 / CCUG 4856 / JCM 11019 / LMG 10263 / NCTC 9343 / Onslow / VPI 2553 / EN-2)</name>
    <dbReference type="NCBI Taxonomy" id="272559"/>
    <lineage>
        <taxon>Bacteria</taxon>
        <taxon>Pseudomonadati</taxon>
        <taxon>Bacteroidota</taxon>
        <taxon>Bacteroidia</taxon>
        <taxon>Bacteroidales</taxon>
        <taxon>Bacteroidaceae</taxon>
        <taxon>Bacteroides</taxon>
    </lineage>
</organism>
<proteinExistence type="predicted"/>
<reference evidence="1 2" key="1">
    <citation type="journal article" date="2005" name="Science">
        <title>Extensive DNA inversions in the B. fragilis genome control variable gene expression.</title>
        <authorList>
            <person name="Cerdeno-Tarraga A.M."/>
            <person name="Patrick S."/>
            <person name="Crosmann L."/>
            <person name="Blakely G."/>
            <person name="Abratt V."/>
            <person name="Lennard N."/>
            <person name="Duerden B."/>
            <person name="Poxton I."/>
            <person name="Harris B."/>
            <person name="Quail M.A."/>
            <person name="Barron A."/>
            <person name="Clarck L."/>
            <person name="Corton C."/>
            <person name="Doggett J."/>
            <person name="Holden M.T.G."/>
            <person name="Larke N."/>
            <person name="Line A."/>
            <person name="Lord A."/>
            <person name="Norbertczak H."/>
            <person name="Ormond D."/>
            <person name="Price C."/>
            <person name="Rabbinowitsch E."/>
            <person name="Woodward J."/>
            <person name="Barrel B.G."/>
            <person name="Parkhill J."/>
        </authorList>
    </citation>
    <scope>NUCLEOTIDE SEQUENCE [LARGE SCALE GENOMIC DNA]</scope>
    <source>
        <strain evidence="2">ATCC 25285 / DSM 2151 / CCUG 4856 / JCM 11019 / LMG 10263 / NCTC 9343 / Onslow / VPI 2553 / EN-2</strain>
    </source>
</reference>
<keyword evidence="2" id="KW-1185">Reference proteome</keyword>
<accession>Q5LC93</accession>
<dbReference type="EMBL" id="CR626927">
    <property type="protein sequence ID" value="CAH08272.1"/>
    <property type="molecule type" value="Genomic_DNA"/>
</dbReference>
<evidence type="ECO:0000313" key="2">
    <source>
        <dbReference type="Proteomes" id="UP000006731"/>
    </source>
</evidence>
<name>Q5LC93_BACFN</name>
<dbReference type="Proteomes" id="UP000006731">
    <property type="component" value="Chromosome"/>
</dbReference>
<dbReference type="PaxDb" id="272559-BF9343_2491"/>
<gene>
    <name evidence="1" type="ORF">BF9343_2491</name>
</gene>
<protein>
    <submittedName>
        <fullName evidence="1">Uncharacterized protein</fullName>
    </submittedName>
</protein>
<sequence>MMGRVLIVPYGIEMNEKAGWISADFVLIVPYGIEMEMAEGLAVRVTEY</sequence>
<dbReference type="KEGG" id="bfs:BF9343_2491"/>
<dbReference type="HOGENOM" id="CLU_3149434_0_0_10"/>
<dbReference type="AlphaFoldDB" id="Q5LC93"/>